<dbReference type="RefSeq" id="WP_205100367.1">
    <property type="nucleotide sequence ID" value="NZ_CAJNAQ010000005.1"/>
</dbReference>
<gene>
    <name evidence="1" type="ORF">NUZ5A_51067</name>
</gene>
<evidence type="ECO:0000313" key="1">
    <source>
        <dbReference type="EMBL" id="CAE6500807.1"/>
    </source>
</evidence>
<sequence length="165" mass="19269">MDGSSQSSHRKRNKLDGLRIRNDIRRLYVEGKQPQEICKILDITYENFRYYCSQIYKEDRKELQRARTDLLAHEIIIARNRLLGSIRRCEEITADPNVQPRDKIAAMQLAKETSMDIIRIILEGPQLTELTTQSEDDTPDNFPSDEFIKFAEATAHQQFQRTGEP</sequence>
<organism evidence="1 2">
    <name type="scientific">Candidatus Nitrosotenuis uzonensis</name>
    <dbReference type="NCBI Taxonomy" id="1407055"/>
    <lineage>
        <taxon>Archaea</taxon>
        <taxon>Nitrososphaerota</taxon>
        <taxon>Candidatus Nitrosotenuis</taxon>
    </lineage>
</organism>
<name>A0A812F189_9ARCH</name>
<reference evidence="1" key="1">
    <citation type="submission" date="2021-02" db="EMBL/GenBank/DDBJ databases">
        <authorList>
            <person name="Han P."/>
        </authorList>
    </citation>
    <scope>NUCLEOTIDE SEQUENCE</scope>
    <source>
        <strain evidence="1">Candidatus Nitrosotenuis uzonensis 5A</strain>
    </source>
</reference>
<dbReference type="EMBL" id="CAJNAQ010000005">
    <property type="protein sequence ID" value="CAE6500807.1"/>
    <property type="molecule type" value="Genomic_DNA"/>
</dbReference>
<dbReference type="Proteomes" id="UP000655759">
    <property type="component" value="Unassembled WGS sequence"/>
</dbReference>
<proteinExistence type="predicted"/>
<evidence type="ECO:0000313" key="2">
    <source>
        <dbReference type="Proteomes" id="UP000655759"/>
    </source>
</evidence>
<comment type="caution">
    <text evidence="1">The sequence shown here is derived from an EMBL/GenBank/DDBJ whole genome shotgun (WGS) entry which is preliminary data.</text>
</comment>
<protein>
    <submittedName>
        <fullName evidence="1">Uncharacterized protein</fullName>
    </submittedName>
</protein>
<dbReference type="AlphaFoldDB" id="A0A812F189"/>
<accession>A0A812F189</accession>